<keyword evidence="1" id="KW-0479">Metal-binding</keyword>
<dbReference type="InterPro" id="IPR000315">
    <property type="entry name" value="Znf_B-box"/>
</dbReference>
<evidence type="ECO:0000256" key="2">
    <source>
        <dbReference type="ARBA" id="ARBA00022771"/>
    </source>
</evidence>
<dbReference type="InterPro" id="IPR001870">
    <property type="entry name" value="B30.2/SPRY"/>
</dbReference>
<dbReference type="InterPro" id="IPR058030">
    <property type="entry name" value="TRIM8/14/16/25/29/45/65_CC"/>
</dbReference>
<dbReference type="InterPro" id="IPR013320">
    <property type="entry name" value="ConA-like_dom_sf"/>
</dbReference>
<sequence>MLSVQTYVHTKAYPDEEHHLQENSCSRHDEVMKLFCCTDQQCICSLCSMEEHKGHNTVSAAAESMKRRRELRSAELEKEVRTKQQTEVSVVRVLQEKLEQEIRELKKRDAELQQLSLTKDHIQFVLSYSSMSVLSVSTNSSIIHRGPQCCFQEVTAAVSELREHLHTILMEDWTKVFGNLERVKVLQPPEPTSRAGFLQYSQKITLDPNTANEWIRLSKENRKATRMEEDQHHPHHPDRFTGWCVQVLSRESLTGRCNWELEVREGGVGVGVSYKSIRREGRGDECWFGFNDKSWTLYYNQNNYRFYHNNIHTDVSGPRTSRIGVYVDHTAATLSFYSVCDTMTLLHRVHSTFTELLHMGIRLYVGASAELCTL</sequence>
<evidence type="ECO:0000313" key="8">
    <source>
        <dbReference type="Ensembl" id="ENSGWIP00000024322.1"/>
    </source>
</evidence>
<dbReference type="PROSITE" id="PS50119">
    <property type="entry name" value="ZF_BBOX"/>
    <property type="match status" value="1"/>
</dbReference>
<dbReference type="GO" id="GO:0005737">
    <property type="term" value="C:cytoplasm"/>
    <property type="evidence" value="ECO:0007669"/>
    <property type="project" value="UniProtKB-ARBA"/>
</dbReference>
<dbReference type="SMART" id="SM00589">
    <property type="entry name" value="PRY"/>
    <property type="match status" value="1"/>
</dbReference>
<dbReference type="InterPro" id="IPR003879">
    <property type="entry name" value="Butyrophylin_SPRY"/>
</dbReference>
<evidence type="ECO:0008006" key="10">
    <source>
        <dbReference type="Google" id="ProtNLM"/>
    </source>
</evidence>
<dbReference type="Ensembl" id="ENSGWIT00000026614.1">
    <property type="protein sequence ID" value="ENSGWIP00000024322.1"/>
    <property type="gene ID" value="ENSGWIG00000012916.1"/>
</dbReference>
<evidence type="ECO:0000256" key="5">
    <source>
        <dbReference type="SAM" id="Coils"/>
    </source>
</evidence>
<dbReference type="InterPro" id="IPR051051">
    <property type="entry name" value="E3_ubiq-ligase_TRIM/RNF"/>
</dbReference>
<dbReference type="SUPFAM" id="SSF49899">
    <property type="entry name" value="Concanavalin A-like lectins/glucanases"/>
    <property type="match status" value="1"/>
</dbReference>
<dbReference type="InterPro" id="IPR043136">
    <property type="entry name" value="B30.2/SPRY_sf"/>
</dbReference>
<accession>A0A8C5EMY8</accession>
<proteinExistence type="predicted"/>
<dbReference type="SMART" id="SM00336">
    <property type="entry name" value="BBOX"/>
    <property type="match status" value="1"/>
</dbReference>
<feature type="domain" description="B box-type" evidence="6">
    <location>
        <begin position="20"/>
        <end position="60"/>
    </location>
</feature>
<dbReference type="CDD" id="cd16040">
    <property type="entry name" value="SPRY_PRY_SNTX"/>
    <property type="match status" value="1"/>
</dbReference>
<dbReference type="Gene3D" id="3.30.160.60">
    <property type="entry name" value="Classic Zinc Finger"/>
    <property type="match status" value="1"/>
</dbReference>
<evidence type="ECO:0000256" key="1">
    <source>
        <dbReference type="ARBA" id="ARBA00022723"/>
    </source>
</evidence>
<reference evidence="8" key="3">
    <citation type="submission" date="2025-09" db="UniProtKB">
        <authorList>
            <consortium name="Ensembl"/>
        </authorList>
    </citation>
    <scope>IDENTIFICATION</scope>
</reference>
<dbReference type="Pfam" id="PF00622">
    <property type="entry name" value="SPRY"/>
    <property type="match status" value="1"/>
</dbReference>
<dbReference type="Gene3D" id="2.60.120.920">
    <property type="match status" value="1"/>
</dbReference>
<evidence type="ECO:0000256" key="4">
    <source>
        <dbReference type="PROSITE-ProRule" id="PRU00024"/>
    </source>
</evidence>
<reference evidence="8" key="1">
    <citation type="submission" date="2020-06" db="EMBL/GenBank/DDBJ databases">
        <authorList>
            <consortium name="Wellcome Sanger Institute Data Sharing"/>
        </authorList>
    </citation>
    <scope>NUCLEOTIDE SEQUENCE [LARGE SCALE GENOMIC DNA]</scope>
</reference>
<dbReference type="GO" id="GO:0008270">
    <property type="term" value="F:zinc ion binding"/>
    <property type="evidence" value="ECO:0007669"/>
    <property type="project" value="UniProtKB-KW"/>
</dbReference>
<dbReference type="CDD" id="cd19769">
    <property type="entry name" value="Bbox2_TRIM16-like"/>
    <property type="match status" value="1"/>
</dbReference>
<reference evidence="8" key="2">
    <citation type="submission" date="2025-08" db="UniProtKB">
        <authorList>
            <consortium name="Ensembl"/>
        </authorList>
    </citation>
    <scope>IDENTIFICATION</scope>
</reference>
<dbReference type="InterPro" id="IPR003877">
    <property type="entry name" value="SPRY_dom"/>
</dbReference>
<name>A0A8C5EMY8_GOUWI</name>
<dbReference type="Pfam" id="PF13765">
    <property type="entry name" value="PRY"/>
    <property type="match status" value="1"/>
</dbReference>
<dbReference type="Proteomes" id="UP000694680">
    <property type="component" value="Chromosome 1"/>
</dbReference>
<keyword evidence="5" id="KW-0175">Coiled coil</keyword>
<keyword evidence="2 4" id="KW-0863">Zinc-finger</keyword>
<organism evidence="8 9">
    <name type="scientific">Gouania willdenowi</name>
    <name type="common">Blunt-snouted clingfish</name>
    <name type="synonym">Lepadogaster willdenowi</name>
    <dbReference type="NCBI Taxonomy" id="441366"/>
    <lineage>
        <taxon>Eukaryota</taxon>
        <taxon>Metazoa</taxon>
        <taxon>Chordata</taxon>
        <taxon>Craniata</taxon>
        <taxon>Vertebrata</taxon>
        <taxon>Euteleostomi</taxon>
        <taxon>Actinopterygii</taxon>
        <taxon>Neopterygii</taxon>
        <taxon>Teleostei</taxon>
        <taxon>Neoteleostei</taxon>
        <taxon>Acanthomorphata</taxon>
        <taxon>Ovalentaria</taxon>
        <taxon>Blenniimorphae</taxon>
        <taxon>Blenniiformes</taxon>
        <taxon>Gobiesocoidei</taxon>
        <taxon>Gobiesocidae</taxon>
        <taxon>Gobiesocinae</taxon>
        <taxon>Gouania</taxon>
    </lineage>
</organism>
<dbReference type="SUPFAM" id="SSF57845">
    <property type="entry name" value="B-box zinc-binding domain"/>
    <property type="match status" value="1"/>
</dbReference>
<dbReference type="AlphaFoldDB" id="A0A8C5EMY8"/>
<dbReference type="PANTHER" id="PTHR25465">
    <property type="entry name" value="B-BOX DOMAIN CONTAINING"/>
    <property type="match status" value="1"/>
</dbReference>
<keyword evidence="3" id="KW-0862">Zinc</keyword>
<dbReference type="Pfam" id="PF00643">
    <property type="entry name" value="zf-B_box"/>
    <property type="match status" value="1"/>
</dbReference>
<dbReference type="PROSITE" id="PS50188">
    <property type="entry name" value="B302_SPRY"/>
    <property type="match status" value="1"/>
</dbReference>
<evidence type="ECO:0000259" key="6">
    <source>
        <dbReference type="PROSITE" id="PS50119"/>
    </source>
</evidence>
<keyword evidence="9" id="KW-1185">Reference proteome</keyword>
<feature type="coiled-coil region" evidence="5">
    <location>
        <begin position="88"/>
        <end position="118"/>
    </location>
</feature>
<feature type="domain" description="B30.2/SPRY" evidence="7">
    <location>
        <begin position="184"/>
        <end position="374"/>
    </location>
</feature>
<dbReference type="PRINTS" id="PR01407">
    <property type="entry name" value="BUTYPHLNCDUF"/>
</dbReference>
<dbReference type="InterPro" id="IPR006574">
    <property type="entry name" value="PRY"/>
</dbReference>
<evidence type="ECO:0000313" key="9">
    <source>
        <dbReference type="Proteomes" id="UP000694680"/>
    </source>
</evidence>
<evidence type="ECO:0000256" key="3">
    <source>
        <dbReference type="ARBA" id="ARBA00022833"/>
    </source>
</evidence>
<protein>
    <recommendedName>
        <fullName evidence="10">B30.2/SPRY domain-containing protein</fullName>
    </recommendedName>
</protein>
<evidence type="ECO:0000259" key="7">
    <source>
        <dbReference type="PROSITE" id="PS50188"/>
    </source>
</evidence>
<dbReference type="Pfam" id="PF25600">
    <property type="entry name" value="TRIM_CC"/>
    <property type="match status" value="1"/>
</dbReference>
<dbReference type="PANTHER" id="PTHR25465:SF5">
    <property type="entry name" value="E3 UBIQUITIN_ISG15 LIGASE TRIM25-RELATED"/>
    <property type="match status" value="1"/>
</dbReference>